<dbReference type="PROSITE" id="PS50801">
    <property type="entry name" value="STAS"/>
    <property type="match status" value="1"/>
</dbReference>
<dbReference type="Pfam" id="PF01740">
    <property type="entry name" value="STAS"/>
    <property type="match status" value="1"/>
</dbReference>
<dbReference type="RefSeq" id="WP_204869814.1">
    <property type="nucleotide sequence ID" value="NZ_JAFBBK010000001.1"/>
</dbReference>
<reference evidence="2 3" key="1">
    <citation type="submission" date="2021-01" db="EMBL/GenBank/DDBJ databases">
        <title>Genomics of switchgrass bacterial isolates.</title>
        <authorList>
            <person name="Shade A."/>
        </authorList>
    </citation>
    <scope>NUCLEOTIDE SEQUENCE [LARGE SCALE GENOMIC DNA]</scope>
    <source>
        <strain evidence="2 3">PvP111</strain>
    </source>
</reference>
<feature type="domain" description="STAS" evidence="1">
    <location>
        <begin position="23"/>
        <end position="120"/>
    </location>
</feature>
<dbReference type="Proteomes" id="UP000703038">
    <property type="component" value="Unassembled WGS sequence"/>
</dbReference>
<evidence type="ECO:0000259" key="1">
    <source>
        <dbReference type="PROSITE" id="PS50801"/>
    </source>
</evidence>
<dbReference type="CDD" id="cd07043">
    <property type="entry name" value="STAS_anti-anti-sigma_factors"/>
    <property type="match status" value="1"/>
</dbReference>
<dbReference type="InterPro" id="IPR036513">
    <property type="entry name" value="STAS_dom_sf"/>
</dbReference>
<keyword evidence="3" id="KW-1185">Reference proteome</keyword>
<sequence>MTTVAPSHHSSTSFDVVVRAGHDGRRIVAVRGDVDLVTARDLTRCLRAAVSDGPVTVDLTDVQFFSSAGVTAIEDVLSDAPTAIDVVISPSPRVRRTLGVLGLTRLVPVVASVEQESLAS</sequence>
<name>A0ABS2KZE8_9NOCA</name>
<dbReference type="EMBL" id="JAFBBK010000001">
    <property type="protein sequence ID" value="MBM7417171.1"/>
    <property type="molecule type" value="Genomic_DNA"/>
</dbReference>
<protein>
    <submittedName>
        <fullName evidence="2">Anti-anti-sigma factor</fullName>
    </submittedName>
</protein>
<dbReference type="SUPFAM" id="SSF52091">
    <property type="entry name" value="SpoIIaa-like"/>
    <property type="match status" value="1"/>
</dbReference>
<evidence type="ECO:0000313" key="2">
    <source>
        <dbReference type="EMBL" id="MBM7417171.1"/>
    </source>
</evidence>
<accession>A0ABS2KZE8</accession>
<gene>
    <name evidence="2" type="ORF">JOE42_003904</name>
</gene>
<proteinExistence type="predicted"/>
<dbReference type="Gene3D" id="3.30.750.24">
    <property type="entry name" value="STAS domain"/>
    <property type="match status" value="1"/>
</dbReference>
<dbReference type="InterPro" id="IPR002645">
    <property type="entry name" value="STAS_dom"/>
</dbReference>
<comment type="caution">
    <text evidence="2">The sequence shown here is derived from an EMBL/GenBank/DDBJ whole genome shotgun (WGS) entry which is preliminary data.</text>
</comment>
<evidence type="ECO:0000313" key="3">
    <source>
        <dbReference type="Proteomes" id="UP000703038"/>
    </source>
</evidence>
<organism evidence="2 3">
    <name type="scientific">Rhodococcoides corynebacterioides</name>
    <dbReference type="NCBI Taxonomy" id="53972"/>
    <lineage>
        <taxon>Bacteria</taxon>
        <taxon>Bacillati</taxon>
        <taxon>Actinomycetota</taxon>
        <taxon>Actinomycetes</taxon>
        <taxon>Mycobacteriales</taxon>
        <taxon>Nocardiaceae</taxon>
        <taxon>Rhodococcoides</taxon>
    </lineage>
</organism>